<keyword evidence="3" id="KW-1185">Reference proteome</keyword>
<accession>A0ABN3LA36</accession>
<name>A0ABN3LA36_9ACTN</name>
<evidence type="ECO:0000313" key="3">
    <source>
        <dbReference type="Proteomes" id="UP001501358"/>
    </source>
</evidence>
<comment type="caution">
    <text evidence="2">The sequence shown here is derived from an EMBL/GenBank/DDBJ whole genome shotgun (WGS) entry which is preliminary data.</text>
</comment>
<dbReference type="Gene3D" id="1.10.260.40">
    <property type="entry name" value="lambda repressor-like DNA-binding domains"/>
    <property type="match status" value="1"/>
</dbReference>
<gene>
    <name evidence="2" type="ORF">GCM10010406_13500</name>
</gene>
<feature type="domain" description="DUF5753" evidence="1">
    <location>
        <begin position="100"/>
        <end position="277"/>
    </location>
</feature>
<dbReference type="Pfam" id="PF19054">
    <property type="entry name" value="DUF5753"/>
    <property type="match status" value="1"/>
</dbReference>
<organism evidence="2 3">
    <name type="scientific">Streptomyces thermolineatus</name>
    <dbReference type="NCBI Taxonomy" id="44033"/>
    <lineage>
        <taxon>Bacteria</taxon>
        <taxon>Bacillati</taxon>
        <taxon>Actinomycetota</taxon>
        <taxon>Actinomycetes</taxon>
        <taxon>Kitasatosporales</taxon>
        <taxon>Streptomycetaceae</taxon>
        <taxon>Streptomyces</taxon>
    </lineage>
</organism>
<dbReference type="EMBL" id="BAAATA010000005">
    <property type="protein sequence ID" value="GAA2478626.1"/>
    <property type="molecule type" value="Genomic_DNA"/>
</dbReference>
<evidence type="ECO:0000313" key="2">
    <source>
        <dbReference type="EMBL" id="GAA2478626.1"/>
    </source>
</evidence>
<dbReference type="Pfam" id="PF13560">
    <property type="entry name" value="HTH_31"/>
    <property type="match status" value="1"/>
</dbReference>
<dbReference type="Proteomes" id="UP001501358">
    <property type="component" value="Unassembled WGS sequence"/>
</dbReference>
<protein>
    <submittedName>
        <fullName evidence="2">Helix-turn-helix transcriptional regulator</fullName>
    </submittedName>
</protein>
<dbReference type="InterPro" id="IPR010982">
    <property type="entry name" value="Lambda_DNA-bd_dom_sf"/>
</dbReference>
<sequence>MSTVLGRKLGGELHRLRDTSGLSQPQAAAALTATQTKIAKIERGVSPVREPDLHTLCDLYGVARNSPLRNRFLALAHADRQRRRASGWWKEYSTLGDLVEYIQLEDGASTIRTYQNHLVPGLLQTAQYARAVASADDVWQDADEVEHFVQARLARQARLTRENPLHLHAVVCEAALRQQVGGRTTMRFQLQRLVEASAMPNVTLQVLPFSAGAHASMTGPFVIVGFDEPTSLDVVYVETAGTTLWLESEEDAERHRGLFDNVCRSALSPDESRTLISDLSEEM</sequence>
<evidence type="ECO:0000259" key="1">
    <source>
        <dbReference type="Pfam" id="PF19054"/>
    </source>
</evidence>
<dbReference type="InterPro" id="IPR043917">
    <property type="entry name" value="DUF5753"/>
</dbReference>
<dbReference type="SUPFAM" id="SSF47413">
    <property type="entry name" value="lambda repressor-like DNA-binding domains"/>
    <property type="match status" value="1"/>
</dbReference>
<reference evidence="2 3" key="1">
    <citation type="journal article" date="2019" name="Int. J. Syst. Evol. Microbiol.">
        <title>The Global Catalogue of Microorganisms (GCM) 10K type strain sequencing project: providing services to taxonomists for standard genome sequencing and annotation.</title>
        <authorList>
            <consortium name="The Broad Institute Genomics Platform"/>
            <consortium name="The Broad Institute Genome Sequencing Center for Infectious Disease"/>
            <person name="Wu L."/>
            <person name="Ma J."/>
        </authorList>
    </citation>
    <scope>NUCLEOTIDE SEQUENCE [LARGE SCALE GENOMIC DNA]</scope>
    <source>
        <strain evidence="2 3">JCM 6307</strain>
    </source>
</reference>
<proteinExistence type="predicted"/>